<feature type="transmembrane region" description="Helical" evidence="2">
    <location>
        <begin position="7"/>
        <end position="29"/>
    </location>
</feature>
<dbReference type="Gene3D" id="3.10.20.600">
    <property type="match status" value="1"/>
</dbReference>
<dbReference type="EMBL" id="LNQP01000054">
    <property type="protein sequence ID" value="KSU87076.1"/>
    <property type="molecule type" value="Genomic_DNA"/>
</dbReference>
<dbReference type="InterPro" id="IPR051675">
    <property type="entry name" value="Endo/Exo/Phosphatase_dom_1"/>
</dbReference>
<organism evidence="4 5">
    <name type="scientific">Priestia veravalensis</name>
    <dbReference type="NCBI Taxonomy" id="1414648"/>
    <lineage>
        <taxon>Bacteria</taxon>
        <taxon>Bacillati</taxon>
        <taxon>Bacillota</taxon>
        <taxon>Bacilli</taxon>
        <taxon>Bacillales</taxon>
        <taxon>Bacillaceae</taxon>
        <taxon>Priestia</taxon>
    </lineage>
</organism>
<dbReference type="InterPro" id="IPR003583">
    <property type="entry name" value="Hlx-hairpin-Hlx_DNA-bd_motif"/>
</dbReference>
<evidence type="ECO:0000256" key="1">
    <source>
        <dbReference type="SAM" id="MobiDB-lite"/>
    </source>
</evidence>
<keyword evidence="5" id="KW-1185">Reference proteome</keyword>
<dbReference type="GO" id="GO:0015627">
    <property type="term" value="C:type II protein secretion system complex"/>
    <property type="evidence" value="ECO:0007669"/>
    <property type="project" value="TreeGrafter"/>
</dbReference>
<reference evidence="4 5" key="1">
    <citation type="submission" date="2015-11" db="EMBL/GenBank/DDBJ databases">
        <title>Bacillus caseinolyticus sp nov.</title>
        <authorList>
            <person name="Dastager S.G."/>
            <person name="Mawlankar R."/>
        </authorList>
    </citation>
    <scope>NUCLEOTIDE SEQUENCE [LARGE SCALE GENOMIC DNA]</scope>
    <source>
        <strain evidence="4 5">SGD-V-76</strain>
    </source>
</reference>
<proteinExistence type="predicted"/>
<feature type="region of interest" description="Disordered" evidence="1">
    <location>
        <begin position="43"/>
        <end position="63"/>
    </location>
</feature>
<dbReference type="PANTHER" id="PTHR21180">
    <property type="entry name" value="ENDONUCLEASE/EXONUCLEASE/PHOSPHATASE FAMILY DOMAIN-CONTAINING PROTEIN 1"/>
    <property type="match status" value="1"/>
</dbReference>
<keyword evidence="2" id="KW-1133">Transmembrane helix</keyword>
<keyword evidence="2" id="KW-0472">Membrane</keyword>
<dbReference type="SMART" id="SM00278">
    <property type="entry name" value="HhH1"/>
    <property type="match status" value="2"/>
</dbReference>
<dbReference type="Proteomes" id="UP000053681">
    <property type="component" value="Unassembled WGS sequence"/>
</dbReference>
<name>A0A0V8JJ46_9BACI</name>
<feature type="domain" description="Helix-hairpin-helix DNA-binding motif class 1" evidence="3">
    <location>
        <begin position="185"/>
        <end position="204"/>
    </location>
</feature>
<dbReference type="PANTHER" id="PTHR21180:SF32">
    <property type="entry name" value="ENDONUCLEASE_EXONUCLEASE_PHOSPHATASE FAMILY DOMAIN-CONTAINING PROTEIN 1"/>
    <property type="match status" value="1"/>
</dbReference>
<keyword evidence="2" id="KW-0812">Transmembrane</keyword>
<dbReference type="Pfam" id="PF10531">
    <property type="entry name" value="SLBB"/>
    <property type="match status" value="1"/>
</dbReference>
<dbReference type="NCBIfam" id="TIGR00426">
    <property type="entry name" value="competence protein ComEA helix-hairpin-helix repeat region"/>
    <property type="match status" value="1"/>
</dbReference>
<feature type="domain" description="Helix-hairpin-helix DNA-binding motif class 1" evidence="3">
    <location>
        <begin position="155"/>
        <end position="174"/>
    </location>
</feature>
<dbReference type="AlphaFoldDB" id="A0A0V8JJ46"/>
<protein>
    <recommendedName>
        <fullName evidence="3">Helix-hairpin-helix DNA-binding motif class 1 domain-containing protein</fullName>
    </recommendedName>
</protein>
<dbReference type="Pfam" id="PF12836">
    <property type="entry name" value="HHH_3"/>
    <property type="match status" value="1"/>
</dbReference>
<gene>
    <name evidence="4" type="ORF">AS180_14990</name>
</gene>
<comment type="caution">
    <text evidence="4">The sequence shown here is derived from an EMBL/GenBank/DDBJ whole genome shotgun (WGS) entry which is preliminary data.</text>
</comment>
<evidence type="ECO:0000313" key="4">
    <source>
        <dbReference type="EMBL" id="KSU87076.1"/>
    </source>
</evidence>
<feature type="compositionally biased region" description="Polar residues" evidence="1">
    <location>
        <begin position="50"/>
        <end position="63"/>
    </location>
</feature>
<dbReference type="GO" id="GO:0006281">
    <property type="term" value="P:DNA repair"/>
    <property type="evidence" value="ECO:0007669"/>
    <property type="project" value="InterPro"/>
</dbReference>
<evidence type="ECO:0000256" key="2">
    <source>
        <dbReference type="SAM" id="Phobius"/>
    </source>
</evidence>
<dbReference type="SUPFAM" id="SSF47781">
    <property type="entry name" value="RuvA domain 2-like"/>
    <property type="match status" value="1"/>
</dbReference>
<sequence>MTLSKKHWIILGFISVAVCGFLIYTNVLFPQVETSAQVGDDFPFAEKQESSSSTRDVPQKDSTSTQIVVDVKGEVQKPGVYELEAGLRVQDAVERASGITKEADMNQVNLATKVADEMVIYIPAIGQEPQVPVASGGSVEKSDSGVVNLNTATLEDLQTLNGIGPSKAQAILTYREENGPFKTVEDLLQVSGIGEKSLEKIKAEIAIN</sequence>
<dbReference type="GO" id="GO:0003677">
    <property type="term" value="F:DNA binding"/>
    <property type="evidence" value="ECO:0007669"/>
    <property type="project" value="InterPro"/>
</dbReference>
<dbReference type="InterPro" id="IPR010994">
    <property type="entry name" value="RuvA_2-like"/>
</dbReference>
<evidence type="ECO:0000259" key="3">
    <source>
        <dbReference type="SMART" id="SM00278"/>
    </source>
</evidence>
<dbReference type="InterPro" id="IPR019554">
    <property type="entry name" value="Soluble_ligand-bd"/>
</dbReference>
<dbReference type="GO" id="GO:0015628">
    <property type="term" value="P:protein secretion by the type II secretion system"/>
    <property type="evidence" value="ECO:0007669"/>
    <property type="project" value="TreeGrafter"/>
</dbReference>
<dbReference type="RefSeq" id="WP_061784768.1">
    <property type="nucleotide sequence ID" value="NZ_KQ758669.1"/>
</dbReference>
<dbReference type="InterPro" id="IPR004509">
    <property type="entry name" value="Competence_ComEA_HhH"/>
</dbReference>
<evidence type="ECO:0000313" key="5">
    <source>
        <dbReference type="Proteomes" id="UP000053681"/>
    </source>
</evidence>
<dbReference type="Gene3D" id="1.10.150.280">
    <property type="entry name" value="AF1531-like domain"/>
    <property type="match status" value="1"/>
</dbReference>
<accession>A0A0V8JJ46</accession>